<keyword evidence="1" id="KW-0732">Signal</keyword>
<protein>
    <submittedName>
        <fullName evidence="3">Uncharacterized conserved protein YecT, DUF1311 family</fullName>
    </submittedName>
</protein>
<proteinExistence type="predicted"/>
<reference evidence="3 4" key="1">
    <citation type="submission" date="2016-11" db="EMBL/GenBank/DDBJ databases">
        <authorList>
            <person name="Varghese N."/>
            <person name="Submissions S."/>
        </authorList>
    </citation>
    <scope>NUCLEOTIDE SEQUENCE [LARGE SCALE GENOMIC DNA]</scope>
    <source>
        <strain evidence="3 4">DSM 29341</strain>
    </source>
</reference>
<dbReference type="AlphaFoldDB" id="A0A1M4UJ22"/>
<name>A0A1M4UJ22_9RHOB</name>
<keyword evidence="4" id="KW-1185">Reference proteome</keyword>
<gene>
    <name evidence="3" type="ORF">SAMN05444279_104102</name>
</gene>
<dbReference type="Pfam" id="PF07007">
    <property type="entry name" value="LprI"/>
    <property type="match status" value="1"/>
</dbReference>
<feature type="domain" description="Lysozyme inhibitor LprI-like N-terminal" evidence="2">
    <location>
        <begin position="24"/>
        <end position="110"/>
    </location>
</feature>
<feature type="signal peptide" evidence="1">
    <location>
        <begin position="1"/>
        <end position="18"/>
    </location>
</feature>
<dbReference type="RefSeq" id="WP_223162426.1">
    <property type="nucleotide sequence ID" value="NZ_FQVK01000004.1"/>
</dbReference>
<sequence length="114" mass="12909">MKAVATLAVILLPTVSGAQSHCAGQTQIDATFCAKERWEIADKELNRLWNEIKPAADRRGNGQALLNEQRAWLKRRDATCAPELQSDGSAAQMFYWSCMEEQTLKRNQELTAWR</sequence>
<evidence type="ECO:0000256" key="1">
    <source>
        <dbReference type="SAM" id="SignalP"/>
    </source>
</evidence>
<dbReference type="Gene3D" id="1.20.1270.180">
    <property type="match status" value="1"/>
</dbReference>
<dbReference type="InterPro" id="IPR009739">
    <property type="entry name" value="LprI-like_N"/>
</dbReference>
<feature type="chain" id="PRO_5012499728" evidence="1">
    <location>
        <begin position="19"/>
        <end position="114"/>
    </location>
</feature>
<accession>A0A1M4UJ22</accession>
<evidence type="ECO:0000313" key="4">
    <source>
        <dbReference type="Proteomes" id="UP000325134"/>
    </source>
</evidence>
<dbReference type="EMBL" id="FQVK01000004">
    <property type="protein sequence ID" value="SHE56782.1"/>
    <property type="molecule type" value="Genomic_DNA"/>
</dbReference>
<evidence type="ECO:0000313" key="3">
    <source>
        <dbReference type="EMBL" id="SHE56782.1"/>
    </source>
</evidence>
<evidence type="ECO:0000259" key="2">
    <source>
        <dbReference type="Pfam" id="PF07007"/>
    </source>
</evidence>
<organism evidence="3 4">
    <name type="scientific">Ruegeria intermedia</name>
    <dbReference type="NCBI Taxonomy" id="996115"/>
    <lineage>
        <taxon>Bacteria</taxon>
        <taxon>Pseudomonadati</taxon>
        <taxon>Pseudomonadota</taxon>
        <taxon>Alphaproteobacteria</taxon>
        <taxon>Rhodobacterales</taxon>
        <taxon>Roseobacteraceae</taxon>
        <taxon>Ruegeria</taxon>
    </lineage>
</organism>
<dbReference type="Proteomes" id="UP000325134">
    <property type="component" value="Unassembled WGS sequence"/>
</dbReference>